<gene>
    <name evidence="2" type="ORF">BCR33DRAFT_736680</name>
</gene>
<comment type="caution">
    <text evidence="2">The sequence shown here is derived from an EMBL/GenBank/DDBJ whole genome shotgun (WGS) entry which is preliminary data.</text>
</comment>
<dbReference type="EMBL" id="MCGO01000016">
    <property type="protein sequence ID" value="ORY46507.1"/>
    <property type="molecule type" value="Genomic_DNA"/>
</dbReference>
<evidence type="ECO:0000313" key="2">
    <source>
        <dbReference type="EMBL" id="ORY46507.1"/>
    </source>
</evidence>
<protein>
    <submittedName>
        <fullName evidence="2">Uncharacterized protein</fullName>
    </submittedName>
</protein>
<name>A0A1Y2CHX1_9FUNG</name>
<dbReference type="Proteomes" id="UP000193642">
    <property type="component" value="Unassembled WGS sequence"/>
</dbReference>
<keyword evidence="3" id="KW-1185">Reference proteome</keyword>
<sequence length="138" mass="15246">MDDNDLPPLPKRATVSGAPSSTSTSTLPNPKLRRSLTQRMSDVAGAVRSNSVRSSVHNRASVVQEILEKERGISESTQSVSAALFGDPNMPMVEAVKERKQNGPFATLNSEREYDSTLCINFFQIYQNILTSLPRPYF</sequence>
<feature type="region of interest" description="Disordered" evidence="1">
    <location>
        <begin position="1"/>
        <end position="51"/>
    </location>
</feature>
<organism evidence="2 3">
    <name type="scientific">Rhizoclosmatium globosum</name>
    <dbReference type="NCBI Taxonomy" id="329046"/>
    <lineage>
        <taxon>Eukaryota</taxon>
        <taxon>Fungi</taxon>
        <taxon>Fungi incertae sedis</taxon>
        <taxon>Chytridiomycota</taxon>
        <taxon>Chytridiomycota incertae sedis</taxon>
        <taxon>Chytridiomycetes</taxon>
        <taxon>Chytridiales</taxon>
        <taxon>Chytriomycetaceae</taxon>
        <taxon>Rhizoclosmatium</taxon>
    </lineage>
</organism>
<dbReference type="AlphaFoldDB" id="A0A1Y2CHX1"/>
<proteinExistence type="predicted"/>
<accession>A0A1Y2CHX1</accession>
<evidence type="ECO:0000256" key="1">
    <source>
        <dbReference type="SAM" id="MobiDB-lite"/>
    </source>
</evidence>
<reference evidence="2 3" key="1">
    <citation type="submission" date="2016-07" db="EMBL/GenBank/DDBJ databases">
        <title>Pervasive Adenine N6-methylation of Active Genes in Fungi.</title>
        <authorList>
            <consortium name="DOE Joint Genome Institute"/>
            <person name="Mondo S.J."/>
            <person name="Dannebaum R.O."/>
            <person name="Kuo R.C."/>
            <person name="Labutti K."/>
            <person name="Haridas S."/>
            <person name="Kuo A."/>
            <person name="Salamov A."/>
            <person name="Ahrendt S.R."/>
            <person name="Lipzen A."/>
            <person name="Sullivan W."/>
            <person name="Andreopoulos W.B."/>
            <person name="Clum A."/>
            <person name="Lindquist E."/>
            <person name="Daum C."/>
            <person name="Ramamoorthy G.K."/>
            <person name="Gryganskyi A."/>
            <person name="Culley D."/>
            <person name="Magnuson J.K."/>
            <person name="James T.Y."/>
            <person name="O'Malley M.A."/>
            <person name="Stajich J.E."/>
            <person name="Spatafora J.W."/>
            <person name="Visel A."/>
            <person name="Grigoriev I.V."/>
        </authorList>
    </citation>
    <scope>NUCLEOTIDE SEQUENCE [LARGE SCALE GENOMIC DNA]</scope>
    <source>
        <strain evidence="2 3">JEL800</strain>
    </source>
</reference>
<evidence type="ECO:0000313" key="3">
    <source>
        <dbReference type="Proteomes" id="UP000193642"/>
    </source>
</evidence>